<reference evidence="2" key="1">
    <citation type="submission" date="2020-08" db="EMBL/GenBank/DDBJ databases">
        <authorList>
            <person name="Hu Y."/>
            <person name="Nguyen S.V."/>
            <person name="Li F."/>
            <person name="Fanning S."/>
        </authorList>
    </citation>
    <scope>NUCLEOTIDE SEQUENCE</scope>
    <source>
        <strain evidence="2">SYSU D8009</strain>
    </source>
</reference>
<dbReference type="SUPFAM" id="SSF46955">
    <property type="entry name" value="Putative DNA-binding domain"/>
    <property type="match status" value="1"/>
</dbReference>
<dbReference type="RefSeq" id="WP_186773275.1">
    <property type="nucleotide sequence ID" value="NZ_JACOMF010000060.1"/>
</dbReference>
<dbReference type="InterPro" id="IPR009061">
    <property type="entry name" value="DNA-bd_dom_put_sf"/>
</dbReference>
<dbReference type="InterPro" id="IPR041657">
    <property type="entry name" value="HTH_17"/>
</dbReference>
<accession>A0A9X0R3A8</accession>
<comment type="caution">
    <text evidence="2">The sequence shown here is derived from an EMBL/GenBank/DDBJ whole genome shotgun (WGS) entry which is preliminary data.</text>
</comment>
<organism evidence="2 3">
    <name type="scientific">Siccirubricoccus deserti</name>
    <dbReference type="NCBI Taxonomy" id="2013562"/>
    <lineage>
        <taxon>Bacteria</taxon>
        <taxon>Pseudomonadati</taxon>
        <taxon>Pseudomonadota</taxon>
        <taxon>Alphaproteobacteria</taxon>
        <taxon>Acetobacterales</taxon>
        <taxon>Roseomonadaceae</taxon>
        <taxon>Siccirubricoccus</taxon>
    </lineage>
</organism>
<dbReference type="AlphaFoldDB" id="A0A9X0R3A8"/>
<evidence type="ECO:0000313" key="3">
    <source>
        <dbReference type="Proteomes" id="UP000600101"/>
    </source>
</evidence>
<proteinExistence type="predicted"/>
<dbReference type="EMBL" id="JACOMF010000060">
    <property type="protein sequence ID" value="MBC4018525.1"/>
    <property type="molecule type" value="Genomic_DNA"/>
</dbReference>
<dbReference type="Pfam" id="PF12728">
    <property type="entry name" value="HTH_17"/>
    <property type="match status" value="1"/>
</dbReference>
<sequence length="87" mass="9630">MDQPKLILRRSLAPVTPAAAPAPRLPQTLLTPEDVAVRLGVSRKALERWRGTGDGPRFVRLGHKTIRYRVEDVEAFVAERLCISTAA</sequence>
<feature type="domain" description="Helix-turn-helix" evidence="1">
    <location>
        <begin position="29"/>
        <end position="80"/>
    </location>
</feature>
<gene>
    <name evidence="2" type="ORF">H7965_24950</name>
</gene>
<evidence type="ECO:0000259" key="1">
    <source>
        <dbReference type="Pfam" id="PF12728"/>
    </source>
</evidence>
<name>A0A9X0R3A8_9PROT</name>
<protein>
    <submittedName>
        <fullName evidence="2">Helix-turn-helix domain-containing protein</fullName>
    </submittedName>
</protein>
<keyword evidence="3" id="KW-1185">Reference proteome</keyword>
<evidence type="ECO:0000313" key="2">
    <source>
        <dbReference type="EMBL" id="MBC4018525.1"/>
    </source>
</evidence>
<dbReference type="Proteomes" id="UP000600101">
    <property type="component" value="Unassembled WGS sequence"/>
</dbReference>